<evidence type="ECO:0000256" key="1">
    <source>
        <dbReference type="ARBA" id="ARBA00008779"/>
    </source>
</evidence>
<evidence type="ECO:0000256" key="2">
    <source>
        <dbReference type="ARBA" id="ARBA00022723"/>
    </source>
</evidence>
<dbReference type="PANTHER" id="PTHR42693:SF53">
    <property type="entry name" value="ENDO-4-O-SULFATASE"/>
    <property type="match status" value="1"/>
</dbReference>
<dbReference type="OrthoDB" id="9803751at2"/>
<dbReference type="SUPFAM" id="SSF53649">
    <property type="entry name" value="Alkaline phosphatase-like"/>
    <property type="match status" value="1"/>
</dbReference>
<keyword evidence="8" id="KW-1185">Reference proteome</keyword>
<dbReference type="KEGG" id="caa:Caka_0374"/>
<keyword evidence="5" id="KW-0732">Signal</keyword>
<dbReference type="Proteomes" id="UP000000925">
    <property type="component" value="Chromosome"/>
</dbReference>
<feature type="chain" id="PRO_5003071590" evidence="5">
    <location>
        <begin position="22"/>
        <end position="469"/>
    </location>
</feature>
<gene>
    <name evidence="7" type="ordered locus">Caka_0374</name>
</gene>
<dbReference type="Gene3D" id="3.30.1120.10">
    <property type="match status" value="1"/>
</dbReference>
<dbReference type="HOGENOM" id="CLU_006332_10_4_0"/>
<comment type="similarity">
    <text evidence="1">Belongs to the sulfatase family.</text>
</comment>
<dbReference type="EMBL" id="CP001998">
    <property type="protein sequence ID" value="ADE53399.1"/>
    <property type="molecule type" value="Genomic_DNA"/>
</dbReference>
<sequence length="469" mass="52710">MNLHLSTVLTLSIAACASTFAAHPTENRQDQPNVIVIMADDLGYGDLGYTGSKHIPTPNIDRLANEGVECTYGYVTHQYCGPSRAGFLTGRYQQRFGFETNPPYDRHNTIAGVPASERLFAERLQAVGYKTGIVGKWHIGSHSIHHPNNRGFDFFFGFLGGGHDFFRVDTREPMDEGYLDPMMRNGSSVDVEGYLTTQLTDEAIGFIERNEKDPFFLFLSYNAPHAPLQAPEESIAKFSHVEGKERRVYSAMVYEMDLEIGRILSMLEDRDLAEETIIFFLSDNGGPPHWDKSQDSYTSNGAFRGYKGDTYDGGVHVPFLAYWPGTLPAGKQFTSPVVSLDIARTAVALGGGDESEMEGVNLVPYFTGEAEGAPHKAIFFRRRNSVAWGVVSSDGYKWIKNDWDQQSELYNLTVDVSESQDIIKQEPERAATLQKVWQEWNKDNIPHTFSDFNVYHGEMKTIYQNMKPQ</sequence>
<keyword evidence="3" id="KW-0378">Hydrolase</keyword>
<feature type="signal peptide" evidence="5">
    <location>
        <begin position="1"/>
        <end position="21"/>
    </location>
</feature>
<dbReference type="AlphaFoldDB" id="D5EMJ3"/>
<dbReference type="PANTHER" id="PTHR42693">
    <property type="entry name" value="ARYLSULFATASE FAMILY MEMBER"/>
    <property type="match status" value="1"/>
</dbReference>
<dbReference type="eggNOG" id="COG3119">
    <property type="taxonomic scope" value="Bacteria"/>
</dbReference>
<keyword evidence="4" id="KW-0106">Calcium</keyword>
<evidence type="ECO:0000256" key="5">
    <source>
        <dbReference type="SAM" id="SignalP"/>
    </source>
</evidence>
<evidence type="ECO:0000313" key="7">
    <source>
        <dbReference type="EMBL" id="ADE53399.1"/>
    </source>
</evidence>
<dbReference type="Pfam" id="PF00884">
    <property type="entry name" value="Sulfatase"/>
    <property type="match status" value="1"/>
</dbReference>
<dbReference type="InterPro" id="IPR017850">
    <property type="entry name" value="Alkaline_phosphatase_core_sf"/>
</dbReference>
<dbReference type="InterPro" id="IPR024607">
    <property type="entry name" value="Sulfatase_CS"/>
</dbReference>
<dbReference type="InterPro" id="IPR050738">
    <property type="entry name" value="Sulfatase"/>
</dbReference>
<accession>D5EMJ3</accession>
<keyword evidence="2" id="KW-0479">Metal-binding</keyword>
<evidence type="ECO:0000259" key="6">
    <source>
        <dbReference type="Pfam" id="PF00884"/>
    </source>
</evidence>
<name>D5EMJ3_CORAD</name>
<dbReference type="RefSeq" id="WP_013042124.1">
    <property type="nucleotide sequence ID" value="NC_014008.1"/>
</dbReference>
<dbReference type="STRING" id="583355.Caka_0374"/>
<protein>
    <submittedName>
        <fullName evidence="7">Sulfatase</fullName>
    </submittedName>
</protein>
<dbReference type="GO" id="GO:0004065">
    <property type="term" value="F:arylsulfatase activity"/>
    <property type="evidence" value="ECO:0007669"/>
    <property type="project" value="TreeGrafter"/>
</dbReference>
<dbReference type="InterPro" id="IPR000917">
    <property type="entry name" value="Sulfatase_N"/>
</dbReference>
<dbReference type="GO" id="GO:0046872">
    <property type="term" value="F:metal ion binding"/>
    <property type="evidence" value="ECO:0007669"/>
    <property type="project" value="UniProtKB-KW"/>
</dbReference>
<feature type="domain" description="Sulfatase N-terminal" evidence="6">
    <location>
        <begin position="32"/>
        <end position="350"/>
    </location>
</feature>
<reference evidence="7 8" key="1">
    <citation type="journal article" date="2010" name="Stand. Genomic Sci.">
        <title>Complete genome sequence of Coraliomargarita akajimensis type strain (04OKA010-24).</title>
        <authorList>
            <person name="Mavromatis K."/>
            <person name="Abt B."/>
            <person name="Brambilla E."/>
            <person name="Lapidus A."/>
            <person name="Copeland A."/>
            <person name="Deshpande S."/>
            <person name="Nolan M."/>
            <person name="Lucas S."/>
            <person name="Tice H."/>
            <person name="Cheng J.F."/>
            <person name="Han C."/>
            <person name="Detter J.C."/>
            <person name="Woyke T."/>
            <person name="Goodwin L."/>
            <person name="Pitluck S."/>
            <person name="Held B."/>
            <person name="Brettin T."/>
            <person name="Tapia R."/>
            <person name="Ivanova N."/>
            <person name="Mikhailova N."/>
            <person name="Pati A."/>
            <person name="Liolios K."/>
            <person name="Chen A."/>
            <person name="Palaniappan K."/>
            <person name="Land M."/>
            <person name="Hauser L."/>
            <person name="Chang Y.J."/>
            <person name="Jeffries C.D."/>
            <person name="Rohde M."/>
            <person name="Goker M."/>
            <person name="Bristow J."/>
            <person name="Eisen J.A."/>
            <person name="Markowitz V."/>
            <person name="Hugenholtz P."/>
            <person name="Klenk H.P."/>
            <person name="Kyrpides N.C."/>
        </authorList>
    </citation>
    <scope>NUCLEOTIDE SEQUENCE [LARGE SCALE GENOMIC DNA]</scope>
    <source>
        <strain evidence="8">DSM 45221 / IAM 15411 / JCM 23193 / KCTC 12865</strain>
    </source>
</reference>
<dbReference type="Gene3D" id="3.40.720.10">
    <property type="entry name" value="Alkaline Phosphatase, subunit A"/>
    <property type="match status" value="1"/>
</dbReference>
<evidence type="ECO:0000313" key="8">
    <source>
        <dbReference type="Proteomes" id="UP000000925"/>
    </source>
</evidence>
<dbReference type="PROSITE" id="PS00149">
    <property type="entry name" value="SULFATASE_2"/>
    <property type="match status" value="1"/>
</dbReference>
<proteinExistence type="inferred from homology"/>
<organism evidence="7 8">
    <name type="scientific">Coraliomargarita akajimensis (strain DSM 45221 / IAM 15411 / JCM 23193 / KCTC 12865 / 04OKA010-24)</name>
    <dbReference type="NCBI Taxonomy" id="583355"/>
    <lineage>
        <taxon>Bacteria</taxon>
        <taxon>Pseudomonadati</taxon>
        <taxon>Verrucomicrobiota</taxon>
        <taxon>Opitutia</taxon>
        <taxon>Puniceicoccales</taxon>
        <taxon>Coraliomargaritaceae</taxon>
        <taxon>Coraliomargarita</taxon>
    </lineage>
</organism>
<evidence type="ECO:0000256" key="3">
    <source>
        <dbReference type="ARBA" id="ARBA00022801"/>
    </source>
</evidence>
<evidence type="ECO:0000256" key="4">
    <source>
        <dbReference type="ARBA" id="ARBA00022837"/>
    </source>
</evidence>